<dbReference type="GO" id="GO:0030295">
    <property type="term" value="F:protein kinase activator activity"/>
    <property type="evidence" value="ECO:0007669"/>
    <property type="project" value="TreeGrafter"/>
</dbReference>
<evidence type="ECO:0000256" key="3">
    <source>
        <dbReference type="ARBA" id="ARBA00022490"/>
    </source>
</evidence>
<sequence length="445" mass="52286">MHPDAVVSPSESALSIETFGEEITKYLNNATKILVEAQTLGSSTDTKITEIKKDASVLQQNISKVKFLYNCIEKQLHLLLEVILKKYIGEKIIDKEWSKNIMVDLVNLMKYWQDEIDQQIEKLGRIKNVLIVNPTNSSENDRFLCDYISVNDVNLLQAKLSEIPVIQKHISNIRKQYDGMVRKINDKIANKSLKELDKILQNKFDQTNDNDILLLNETYPEQLIQLEMDLINFLDSLTAHFDKCQLLNAYIENKGSDNSLDYIGFNNLLEIVRNDDKELNSIFSSLCDIIDDVDKFLPQYKQVIERKRVEQQELHNKMNKVIASLSKNYEYLSIFRDIMNLINLYKESCFKEIKTVSELRNFYSNFENSYESLLHEVERRKTYSKEMEQIINDCQNRLEKLNTQDQIERHDFLEKHGNYLPEDIWPNEIEDLTPLYTIDYSIKHL</sequence>
<dbReference type="GO" id="GO:0000422">
    <property type="term" value="P:autophagy of mitochondrion"/>
    <property type="evidence" value="ECO:0007669"/>
    <property type="project" value="TreeGrafter"/>
</dbReference>
<dbReference type="Pfam" id="PF04108">
    <property type="entry name" value="ATG17_like"/>
    <property type="match status" value="1"/>
</dbReference>
<dbReference type="OrthoDB" id="1937984at2759"/>
<keyword evidence="3 6" id="KW-0963">Cytoplasm</keyword>
<feature type="domain" description="Autophagy protein ATG17-like" evidence="7">
    <location>
        <begin position="34"/>
        <end position="420"/>
    </location>
</feature>
<evidence type="ECO:0000256" key="4">
    <source>
        <dbReference type="ARBA" id="ARBA00023006"/>
    </source>
</evidence>
<dbReference type="PANTHER" id="PTHR28005">
    <property type="entry name" value="AUTOPHAGY-RELATED PROTEIN 17"/>
    <property type="match status" value="1"/>
</dbReference>
<protein>
    <recommendedName>
        <fullName evidence="2 6">Autophagy-related protein 17</fullName>
    </recommendedName>
</protein>
<dbReference type="PANTHER" id="PTHR28005:SF1">
    <property type="entry name" value="AUTOPHAGY-RELATED PROTEIN 17"/>
    <property type="match status" value="1"/>
</dbReference>
<comment type="similarity">
    <text evidence="1 6">Belongs to the ATG17 family.</text>
</comment>
<dbReference type="AlphaFoldDB" id="A0A1X7RB62"/>
<dbReference type="GO" id="GO:0060090">
    <property type="term" value="F:molecular adaptor activity"/>
    <property type="evidence" value="ECO:0007669"/>
    <property type="project" value="TreeGrafter"/>
</dbReference>
<keyword evidence="9" id="KW-1185">Reference proteome</keyword>
<dbReference type="EMBL" id="FXLY01000013">
    <property type="protein sequence ID" value="SMN22709.1"/>
    <property type="molecule type" value="Genomic_DNA"/>
</dbReference>
<evidence type="ECO:0000313" key="9">
    <source>
        <dbReference type="Proteomes" id="UP000196158"/>
    </source>
</evidence>
<comment type="function">
    <text evidence="6">Autophagy-specific protein that functions in response to autophagy-inducing signals as a scaffold to recruit other ATG proteins to organize preautophagosomal structure (PAS) formation. Modulates the timing and magnitude of the autophagy response, such as the size of the sequestering vesicles. Plays particularly a role in pexophagy and nucleophagy.</text>
</comment>
<evidence type="ECO:0000313" key="8">
    <source>
        <dbReference type="EMBL" id="SMN22709.1"/>
    </source>
</evidence>
<dbReference type="GO" id="GO:0034727">
    <property type="term" value="P:piecemeal microautophagy of the nucleus"/>
    <property type="evidence" value="ECO:0007669"/>
    <property type="project" value="TreeGrafter"/>
</dbReference>
<dbReference type="GO" id="GO:0034045">
    <property type="term" value="C:phagophore assembly site membrane"/>
    <property type="evidence" value="ECO:0007669"/>
    <property type="project" value="UniProtKB-SubCell"/>
</dbReference>
<evidence type="ECO:0000256" key="6">
    <source>
        <dbReference type="RuleBase" id="RU368080"/>
    </source>
</evidence>
<dbReference type="InterPro" id="IPR007240">
    <property type="entry name" value="Atg17"/>
</dbReference>
<keyword evidence="4 6" id="KW-0072">Autophagy</keyword>
<gene>
    <name evidence="8" type="ORF">KASA_0F01243G</name>
</gene>
<accession>A0A1X7RB62</accession>
<dbReference type="Proteomes" id="UP000196158">
    <property type="component" value="Unassembled WGS sequence"/>
</dbReference>
<evidence type="ECO:0000256" key="5">
    <source>
        <dbReference type="ARBA" id="ARBA00023136"/>
    </source>
</evidence>
<evidence type="ECO:0000256" key="2">
    <source>
        <dbReference type="ARBA" id="ARBA00013806"/>
    </source>
</evidence>
<comment type="subcellular location">
    <subcellularLocation>
        <location evidence="6">Cytoplasm</location>
    </subcellularLocation>
    <subcellularLocation>
        <location evidence="6">Preautophagosomal structure membrane</location>
        <topology evidence="6">Peripheral membrane protein</topology>
    </subcellularLocation>
</comment>
<dbReference type="STRING" id="1789683.A0A1X7RB62"/>
<dbReference type="InterPro" id="IPR045326">
    <property type="entry name" value="ATG17-like_dom"/>
</dbReference>
<evidence type="ECO:0000259" key="7">
    <source>
        <dbReference type="Pfam" id="PF04108"/>
    </source>
</evidence>
<proteinExistence type="inferred from homology"/>
<name>A0A1X7RB62_9SACH</name>
<keyword evidence="5" id="KW-0472">Membrane</keyword>
<evidence type="ECO:0000256" key="1">
    <source>
        <dbReference type="ARBA" id="ARBA00006259"/>
    </source>
</evidence>
<organism evidence="8 9">
    <name type="scientific">Maudiozyma saulgeensis</name>
    <dbReference type="NCBI Taxonomy" id="1789683"/>
    <lineage>
        <taxon>Eukaryota</taxon>
        <taxon>Fungi</taxon>
        <taxon>Dikarya</taxon>
        <taxon>Ascomycota</taxon>
        <taxon>Saccharomycotina</taxon>
        <taxon>Saccharomycetes</taxon>
        <taxon>Saccharomycetales</taxon>
        <taxon>Saccharomycetaceae</taxon>
        <taxon>Maudiozyma</taxon>
    </lineage>
</organism>
<dbReference type="GO" id="GO:1990316">
    <property type="term" value="C:Atg1/ULK1 kinase complex"/>
    <property type="evidence" value="ECO:0007669"/>
    <property type="project" value="TreeGrafter"/>
</dbReference>
<dbReference type="GO" id="GO:0000045">
    <property type="term" value="P:autophagosome assembly"/>
    <property type="evidence" value="ECO:0007669"/>
    <property type="project" value="TreeGrafter"/>
</dbReference>
<reference evidence="8 9" key="1">
    <citation type="submission" date="2017-04" db="EMBL/GenBank/DDBJ databases">
        <authorList>
            <person name="Afonso C.L."/>
            <person name="Miller P.J."/>
            <person name="Scott M.A."/>
            <person name="Spackman E."/>
            <person name="Goraichik I."/>
            <person name="Dimitrov K.M."/>
            <person name="Suarez D.L."/>
            <person name="Swayne D.E."/>
        </authorList>
    </citation>
    <scope>NUCLEOTIDE SEQUENCE [LARGE SCALE GENOMIC DNA]</scope>
</reference>